<reference evidence="2" key="1">
    <citation type="submission" date="2016-06" db="EMBL/GenBank/DDBJ databases">
        <title>Isolation of common midwife toad virus and a recombinant frog virus 3 strain from North American bullfrogs (Lithobates catesbeianus).</title>
        <authorList>
            <person name="Claytor S.C."/>
            <person name="Subramaniam K."/>
            <person name="Chinchar V.G."/>
            <person name="Gray M.J."/>
            <person name="Miller D.L."/>
            <person name="Salemi M."/>
            <person name="Wisely S.M."/>
            <person name="Waltzek T.B."/>
        </authorList>
    </citation>
    <scope>NUCLEOTIDE SEQUENCE [LARGE SCALE GENOMIC DNA]</scope>
    <source>
        <strain evidence="2">RC15021</strain>
    </source>
</reference>
<evidence type="ECO:0000313" key="2">
    <source>
        <dbReference type="EMBL" id="API65235.1"/>
    </source>
</evidence>
<organismHost>
    <name type="scientific">Lithobates sylvaticus</name>
    <name type="common">Wood frog</name>
    <name type="synonym">Rana sylvatica</name>
    <dbReference type="NCBI Taxonomy" id="45438"/>
</organismHost>
<organismHost>
    <name type="scientific">Oophaga pumilio</name>
    <name type="common">strawberry poison frog</name>
    <dbReference type="NCBI Taxonomy" id="51950"/>
</organismHost>
<sequence>MTLPDVSGSLGPLSPGTNGTLWAVGPRVVRYQIPALAYLTPGALWTLRTRGTSLTSGPIGTRDSIRTLHAVHYDVWTLWPLGPLGPTSPRGPSARPCRLQTDSLHSTDARCYRCKMLQMQDATDARCYRCKMQKRHVSFFLPGYTGTIPSRRESQESPGGPGGPLLPFGPLGPSLPMSPSGPFIPKMPTPPLFPCGPWSPMGPLVPTGPFRPLRPGVDDMGMACHW</sequence>
<protein>
    <recommendedName>
        <fullName evidence="3">Surface protein</fullName>
    </recommendedName>
</protein>
<gene>
    <name evidence="2" type="primary">ORF36</name>
    <name evidence="2" type="ORF">FV3_ORF36</name>
</gene>
<dbReference type="EMBL" id="KX397570">
    <property type="protein sequence ID" value="API65235.1"/>
    <property type="molecule type" value="Genomic_DNA"/>
</dbReference>
<organism evidence="2">
    <name type="scientific">Frog virus 3</name>
    <name type="common">FV-3</name>
    <dbReference type="NCBI Taxonomy" id="10493"/>
    <lineage>
        <taxon>Viruses</taxon>
        <taxon>Varidnaviria</taxon>
        <taxon>Bamfordvirae</taxon>
        <taxon>Nucleocytoviricota</taxon>
        <taxon>Megaviricetes</taxon>
        <taxon>Pimascovirales</taxon>
        <taxon>Pimascovirales incertae sedis</taxon>
        <taxon>Iridoviridae</taxon>
        <taxon>Alphairidovirinae</taxon>
        <taxon>Ranavirus</taxon>
        <taxon>Ranavirus rana1</taxon>
    </lineage>
</organism>
<name>A0A2U7M3Q3_FRG3V</name>
<accession>A0A2U7M3Q3</accession>
<feature type="region of interest" description="Disordered" evidence="1">
    <location>
        <begin position="148"/>
        <end position="172"/>
    </location>
</feature>
<dbReference type="Proteomes" id="UP000319751">
    <property type="component" value="Genome"/>
</dbReference>
<organismHost>
    <name type="scientific">Notophthalmus viridescens</name>
    <name type="common">Eastern newt</name>
    <name type="synonym">Triturus viridescens</name>
    <dbReference type="NCBI Taxonomy" id="8316"/>
</organismHost>
<evidence type="ECO:0008006" key="3">
    <source>
        <dbReference type="Google" id="ProtNLM"/>
    </source>
</evidence>
<proteinExistence type="predicted"/>
<organismHost>
    <name type="scientific">Lithobates pipiens</name>
    <name type="common">Northern leopard frog</name>
    <name type="synonym">Rana pipiens</name>
    <dbReference type="NCBI Taxonomy" id="8404"/>
</organismHost>
<evidence type="ECO:0000256" key="1">
    <source>
        <dbReference type="SAM" id="MobiDB-lite"/>
    </source>
</evidence>
<organismHost>
    <name type="scientific">Dryophytes versicolor</name>
    <name type="common">chameleon treefrog</name>
    <dbReference type="NCBI Taxonomy" id="30343"/>
</organismHost>